<evidence type="ECO:0000256" key="2">
    <source>
        <dbReference type="ARBA" id="ARBA00007688"/>
    </source>
</evidence>
<dbReference type="Gene3D" id="1.25.40.770">
    <property type="entry name" value="TAF6, C-terminal HEAT repeat domain"/>
    <property type="match status" value="1"/>
</dbReference>
<dbReference type="FunFam" id="1.10.20.10:FF:000033">
    <property type="entry name" value="Transcription initiation factor TFIID complex subunit"/>
    <property type="match status" value="1"/>
</dbReference>
<evidence type="ECO:0000256" key="4">
    <source>
        <dbReference type="ARBA" id="ARBA00023163"/>
    </source>
</evidence>
<name>A0A2T3B961_AMORE</name>
<evidence type="ECO:0000256" key="3">
    <source>
        <dbReference type="ARBA" id="ARBA00023015"/>
    </source>
</evidence>
<dbReference type="Proteomes" id="UP000241818">
    <property type="component" value="Unassembled WGS sequence"/>
</dbReference>
<organism evidence="9 10">
    <name type="scientific">Amorphotheca resinae ATCC 22711</name>
    <dbReference type="NCBI Taxonomy" id="857342"/>
    <lineage>
        <taxon>Eukaryota</taxon>
        <taxon>Fungi</taxon>
        <taxon>Dikarya</taxon>
        <taxon>Ascomycota</taxon>
        <taxon>Pezizomycotina</taxon>
        <taxon>Leotiomycetes</taxon>
        <taxon>Helotiales</taxon>
        <taxon>Amorphothecaceae</taxon>
        <taxon>Amorphotheca</taxon>
    </lineage>
</organism>
<dbReference type="GO" id="GO:0016251">
    <property type="term" value="F:RNA polymerase II general transcription initiation factor activity"/>
    <property type="evidence" value="ECO:0007669"/>
    <property type="project" value="InterPro"/>
</dbReference>
<dbReference type="InterPro" id="IPR011442">
    <property type="entry name" value="TAF6_C"/>
</dbReference>
<dbReference type="InterPro" id="IPR037796">
    <property type="entry name" value="TAF6"/>
</dbReference>
<dbReference type="AlphaFoldDB" id="A0A2T3B961"/>
<proteinExistence type="inferred from homology"/>
<evidence type="ECO:0000256" key="1">
    <source>
        <dbReference type="ARBA" id="ARBA00004123"/>
    </source>
</evidence>
<reference evidence="9 10" key="1">
    <citation type="journal article" date="2018" name="New Phytol.">
        <title>Comparative genomics and transcriptomics depict ericoid mycorrhizal fungi as versatile saprotrophs and plant mutualists.</title>
        <authorList>
            <person name="Martino E."/>
            <person name="Morin E."/>
            <person name="Grelet G.A."/>
            <person name="Kuo A."/>
            <person name="Kohler A."/>
            <person name="Daghino S."/>
            <person name="Barry K.W."/>
            <person name="Cichocki N."/>
            <person name="Clum A."/>
            <person name="Dockter R.B."/>
            <person name="Hainaut M."/>
            <person name="Kuo R.C."/>
            <person name="LaButti K."/>
            <person name="Lindahl B.D."/>
            <person name="Lindquist E.A."/>
            <person name="Lipzen A."/>
            <person name="Khouja H.R."/>
            <person name="Magnuson J."/>
            <person name="Murat C."/>
            <person name="Ohm R.A."/>
            <person name="Singer S.W."/>
            <person name="Spatafora J.W."/>
            <person name="Wang M."/>
            <person name="Veneault-Fourrey C."/>
            <person name="Henrissat B."/>
            <person name="Grigoriev I.V."/>
            <person name="Martin F.M."/>
            <person name="Perotto S."/>
        </authorList>
    </citation>
    <scope>NUCLEOTIDE SEQUENCE [LARGE SCALE GENOMIC DNA]</scope>
    <source>
        <strain evidence="9 10">ATCC 22711</strain>
    </source>
</reference>
<evidence type="ECO:0000256" key="7">
    <source>
        <dbReference type="ARBA" id="ARBA00093655"/>
    </source>
</evidence>
<sequence>MATDPKLVWNPDNVRDVAESVGISSLNEEAVRALSQEVEYRVGQVIVEAMRFMHQGKRTVLGTQDISQALRVLDVEPLYGYESTRPLRFGEASLGPGQPLFYIEDEEVDFEKLINAPLPKVPRDMSFTAHWLAVEGVQPSIPQNPTTAEARATELVPKGPSANPSLAALAGNDNVSFKPLVKHVVSKELILFFDKIRSAILDPDTDPEVVILRESALESVRSDPGLHQLVPYFVNFVAEKVTHSLKDTFVLRQMMELTAAMMANKSLFIDPYVAALAPPVLTCIIGRNLGPDGVDSLKEQYQLRDLAASIMGQMARKFTSSSLSLQPRLARTFLKAFLDPVRSPGEHYGAILGLAAVAGPEGVRTLMLPNIKPYEYVITKARNERGPNDEGVAMIIAAIVKAITSITEDSELMSKAADNMDVDTDDGPALEEFLGTIIGSRIASYGNRKLNKVILESREKS</sequence>
<dbReference type="EMBL" id="KZ679008">
    <property type="protein sequence ID" value="PSS23367.1"/>
    <property type="molecule type" value="Genomic_DNA"/>
</dbReference>
<dbReference type="PANTHER" id="PTHR10221:SF9">
    <property type="entry name" value="TRANSCRIPTION INITIATION FACTOR TFIID SUBUNIT 6"/>
    <property type="match status" value="1"/>
</dbReference>
<dbReference type="SUPFAM" id="SSF47113">
    <property type="entry name" value="Histone-fold"/>
    <property type="match status" value="1"/>
</dbReference>
<dbReference type="InterPro" id="IPR004823">
    <property type="entry name" value="TAF_TATA-bd_Histone-like_dom"/>
</dbReference>
<comment type="similarity">
    <text evidence="2">Belongs to the TAF6 family.</text>
</comment>
<dbReference type="STRING" id="857342.A0A2T3B961"/>
<dbReference type="PANTHER" id="PTHR10221">
    <property type="entry name" value="TRANSCRIPTION INITIATION FACTOR TFIID SUBUNIT 6"/>
    <property type="match status" value="1"/>
</dbReference>
<dbReference type="GO" id="GO:0046695">
    <property type="term" value="C:SLIK (SAGA-like) complex"/>
    <property type="evidence" value="ECO:0007669"/>
    <property type="project" value="InterPro"/>
</dbReference>
<evidence type="ECO:0000259" key="8">
    <source>
        <dbReference type="SMART" id="SM00803"/>
    </source>
</evidence>
<dbReference type="SMART" id="SM00803">
    <property type="entry name" value="TAF"/>
    <property type="match status" value="1"/>
</dbReference>
<keyword evidence="5" id="KW-0539">Nucleus</keyword>
<feature type="domain" description="TATA box binding protein associated factor (TAF) histone-like fold" evidence="8">
    <location>
        <begin position="8"/>
        <end position="71"/>
    </location>
</feature>
<gene>
    <name evidence="9" type="ORF">M430DRAFT_136228</name>
</gene>
<dbReference type="FunCoup" id="A0A2T3B961">
    <property type="interactions" value="1037"/>
</dbReference>
<protein>
    <recommendedName>
        <fullName evidence="6">TBP-associated factor 6</fullName>
    </recommendedName>
    <alternativeName>
        <fullName evidence="7">Transcription initiation factor TFIID subunit 6</fullName>
    </alternativeName>
</protein>
<dbReference type="CDD" id="cd08050">
    <property type="entry name" value="TAF6C"/>
    <property type="match status" value="1"/>
</dbReference>
<dbReference type="InParanoid" id="A0A2T3B961"/>
<dbReference type="GO" id="GO:0005669">
    <property type="term" value="C:transcription factor TFIID complex"/>
    <property type="evidence" value="ECO:0007669"/>
    <property type="project" value="InterPro"/>
</dbReference>
<keyword evidence="10" id="KW-1185">Reference proteome</keyword>
<dbReference type="Gene3D" id="1.10.20.10">
    <property type="entry name" value="Histone, subunit A"/>
    <property type="match status" value="1"/>
</dbReference>
<dbReference type="Pfam" id="PF02969">
    <property type="entry name" value="TAF"/>
    <property type="match status" value="1"/>
</dbReference>
<dbReference type="RefSeq" id="XP_024723413.1">
    <property type="nucleotide sequence ID" value="XM_024862452.1"/>
</dbReference>
<evidence type="ECO:0000313" key="9">
    <source>
        <dbReference type="EMBL" id="PSS23367.1"/>
    </source>
</evidence>
<dbReference type="GO" id="GO:0003713">
    <property type="term" value="F:transcription coactivator activity"/>
    <property type="evidence" value="ECO:0007669"/>
    <property type="project" value="TreeGrafter"/>
</dbReference>
<dbReference type="GO" id="GO:0000124">
    <property type="term" value="C:SAGA complex"/>
    <property type="evidence" value="ECO:0007669"/>
    <property type="project" value="InterPro"/>
</dbReference>
<dbReference type="InterPro" id="IPR009072">
    <property type="entry name" value="Histone-fold"/>
</dbReference>
<evidence type="ECO:0000256" key="6">
    <source>
        <dbReference type="ARBA" id="ARBA00076308"/>
    </source>
</evidence>
<dbReference type="OrthoDB" id="361039at2759"/>
<dbReference type="GO" id="GO:0051123">
    <property type="term" value="P:RNA polymerase II preinitiation complex assembly"/>
    <property type="evidence" value="ECO:0007669"/>
    <property type="project" value="TreeGrafter"/>
</dbReference>
<keyword evidence="3" id="KW-0805">Transcription regulation</keyword>
<accession>A0A2T3B961</accession>
<evidence type="ECO:0000256" key="5">
    <source>
        <dbReference type="ARBA" id="ARBA00023242"/>
    </source>
</evidence>
<dbReference type="GO" id="GO:0006325">
    <property type="term" value="P:chromatin organization"/>
    <property type="evidence" value="ECO:0007669"/>
    <property type="project" value="UniProtKB-ARBA"/>
</dbReference>
<dbReference type="Pfam" id="PF07571">
    <property type="entry name" value="TAF6_C"/>
    <property type="match status" value="1"/>
</dbReference>
<dbReference type="GeneID" id="36570533"/>
<keyword evidence="4" id="KW-0804">Transcription</keyword>
<comment type="subcellular location">
    <subcellularLocation>
        <location evidence="1">Nucleus</location>
    </subcellularLocation>
</comment>
<dbReference type="InterPro" id="IPR046344">
    <property type="entry name" value="TAF6_C_sf"/>
</dbReference>
<evidence type="ECO:0000313" key="10">
    <source>
        <dbReference type="Proteomes" id="UP000241818"/>
    </source>
</evidence>
<dbReference type="GO" id="GO:0046982">
    <property type="term" value="F:protein heterodimerization activity"/>
    <property type="evidence" value="ECO:0007669"/>
    <property type="project" value="InterPro"/>
</dbReference>
<dbReference type="CDD" id="cd22931">
    <property type="entry name" value="HFD_TAF6"/>
    <property type="match status" value="1"/>
</dbReference>